<reference evidence="2" key="1">
    <citation type="submission" date="2016-12" db="EMBL/GenBank/DDBJ databases">
        <title>Discovery of methanogenic haloarchaea.</title>
        <authorList>
            <person name="Sorokin D.Y."/>
            <person name="Makarova K.S."/>
            <person name="Abbas B."/>
            <person name="Ferrer M."/>
            <person name="Golyshin P.N."/>
        </authorList>
    </citation>
    <scope>NUCLEOTIDE SEQUENCE [LARGE SCALE GENOMIC DNA]</scope>
    <source>
        <strain evidence="2">HMET1</strain>
    </source>
</reference>
<protein>
    <submittedName>
        <fullName evidence="2">RHH/copG family antitoxin</fullName>
    </submittedName>
</protein>
<dbReference type="Proteomes" id="UP000185744">
    <property type="component" value="Unassembled WGS sequence"/>
</dbReference>
<comment type="caution">
    <text evidence="2">The sequence shown here is derived from an EMBL/GenBank/DDBJ whole genome shotgun (WGS) entry which is preliminary data.</text>
</comment>
<organism evidence="2 3">
    <name type="scientific">Methanohalarchaeum thermophilum</name>
    <dbReference type="NCBI Taxonomy" id="1903181"/>
    <lineage>
        <taxon>Archaea</taxon>
        <taxon>Methanobacteriati</taxon>
        <taxon>Methanobacteriota</taxon>
        <taxon>Methanonatronarchaeia</taxon>
        <taxon>Methanonatronarchaeales</taxon>
        <taxon>Methanonatronarchaeaceae</taxon>
        <taxon>Candidatus Methanohalarchaeum</taxon>
    </lineage>
</organism>
<name>A0A1Q6DSW0_METT1</name>
<evidence type="ECO:0000313" key="2">
    <source>
        <dbReference type="EMBL" id="OKY77433.1"/>
    </source>
</evidence>
<dbReference type="InterPro" id="IPR003847">
    <property type="entry name" value="Put_antitoxin"/>
</dbReference>
<dbReference type="EMBL" id="MSDW01000002">
    <property type="protein sequence ID" value="OKY77433.1"/>
    <property type="molecule type" value="Genomic_DNA"/>
</dbReference>
<accession>A0A1Q6DSW0</accession>
<evidence type="ECO:0000256" key="1">
    <source>
        <dbReference type="ARBA" id="ARBA00022649"/>
    </source>
</evidence>
<dbReference type="Pfam" id="PF02697">
    <property type="entry name" value="VAPB_antitox"/>
    <property type="match status" value="1"/>
</dbReference>
<dbReference type="STRING" id="1903181.BTN85_2084"/>
<keyword evidence="1" id="KW-1277">Toxin-antitoxin system</keyword>
<proteinExistence type="predicted"/>
<evidence type="ECO:0000313" key="3">
    <source>
        <dbReference type="Proteomes" id="UP000185744"/>
    </source>
</evidence>
<dbReference type="InParanoid" id="A0A1Q6DSW0"/>
<gene>
    <name evidence="2" type="ORF">BTN85_2084</name>
</gene>
<dbReference type="AlphaFoldDB" id="A0A1Q6DSW0"/>
<sequence>MSEYKTISVPAEVKKELKKAKGDKEWGEFLRDLYKEATEIKKKKSFKKLTNELSEEELENIKESSKEFRENFKLR</sequence>
<keyword evidence="3" id="KW-1185">Reference proteome</keyword>